<gene>
    <name evidence="2" type="ORF">ALC56_04979</name>
</gene>
<sequence>MNRHASNWMTKDAFIVGGLWEIVLRERRWAKERWLIVVGGSPLMKGDDGVMGGVSERCGVGDGDGGGGSDDRCGGDDWASLQDRRGVGERSGGH</sequence>
<proteinExistence type="predicted"/>
<evidence type="ECO:0000313" key="2">
    <source>
        <dbReference type="EMBL" id="KYN40670.1"/>
    </source>
</evidence>
<evidence type="ECO:0000313" key="3">
    <source>
        <dbReference type="Proteomes" id="UP000078541"/>
    </source>
</evidence>
<accession>A0A195FJ30</accession>
<keyword evidence="3" id="KW-1185">Reference proteome</keyword>
<dbReference type="AlphaFoldDB" id="A0A195FJ30"/>
<feature type="region of interest" description="Disordered" evidence="1">
    <location>
        <begin position="57"/>
        <end position="94"/>
    </location>
</feature>
<organism evidence="2 3">
    <name type="scientific">Trachymyrmex septentrionalis</name>
    <dbReference type="NCBI Taxonomy" id="34720"/>
    <lineage>
        <taxon>Eukaryota</taxon>
        <taxon>Metazoa</taxon>
        <taxon>Ecdysozoa</taxon>
        <taxon>Arthropoda</taxon>
        <taxon>Hexapoda</taxon>
        <taxon>Insecta</taxon>
        <taxon>Pterygota</taxon>
        <taxon>Neoptera</taxon>
        <taxon>Endopterygota</taxon>
        <taxon>Hymenoptera</taxon>
        <taxon>Apocrita</taxon>
        <taxon>Aculeata</taxon>
        <taxon>Formicoidea</taxon>
        <taxon>Formicidae</taxon>
        <taxon>Myrmicinae</taxon>
        <taxon>Trachymyrmex</taxon>
    </lineage>
</organism>
<protein>
    <submittedName>
        <fullName evidence="2">Uncharacterized protein</fullName>
    </submittedName>
</protein>
<dbReference type="Proteomes" id="UP000078541">
    <property type="component" value="Unassembled WGS sequence"/>
</dbReference>
<reference evidence="2 3" key="1">
    <citation type="submission" date="2016-03" db="EMBL/GenBank/DDBJ databases">
        <title>Trachymyrmex septentrionalis WGS genome.</title>
        <authorList>
            <person name="Nygaard S."/>
            <person name="Hu H."/>
            <person name="Boomsma J."/>
            <person name="Zhang G."/>
        </authorList>
    </citation>
    <scope>NUCLEOTIDE SEQUENCE [LARGE SCALE GENOMIC DNA]</scope>
    <source>
        <strain evidence="2">Tsep2-gDNA-1</strain>
        <tissue evidence="2">Whole body</tissue>
    </source>
</reference>
<evidence type="ECO:0000256" key="1">
    <source>
        <dbReference type="SAM" id="MobiDB-lite"/>
    </source>
</evidence>
<dbReference type="EMBL" id="KQ981522">
    <property type="protein sequence ID" value="KYN40670.1"/>
    <property type="molecule type" value="Genomic_DNA"/>
</dbReference>
<feature type="compositionally biased region" description="Basic and acidic residues" evidence="1">
    <location>
        <begin position="82"/>
        <end position="94"/>
    </location>
</feature>
<name>A0A195FJ30_9HYME</name>